<dbReference type="InterPro" id="IPR035969">
    <property type="entry name" value="Rab-GAP_TBC_sf"/>
</dbReference>
<gene>
    <name evidence="2" type="ORF">TRFO_07173</name>
</gene>
<dbReference type="Proteomes" id="UP000179807">
    <property type="component" value="Unassembled WGS sequence"/>
</dbReference>
<evidence type="ECO:0000259" key="1">
    <source>
        <dbReference type="PROSITE" id="PS50086"/>
    </source>
</evidence>
<proteinExistence type="predicted"/>
<dbReference type="Gene3D" id="1.10.472.80">
    <property type="entry name" value="Ypt/Rab-GAP domain of gyp1p, domain 3"/>
    <property type="match status" value="1"/>
</dbReference>
<dbReference type="InterPro" id="IPR000195">
    <property type="entry name" value="Rab-GAP-TBC_dom"/>
</dbReference>
<keyword evidence="3" id="KW-1185">Reference proteome</keyword>
<dbReference type="VEuPathDB" id="TrichDB:TRFO_07173"/>
<evidence type="ECO:0000313" key="3">
    <source>
        <dbReference type="Proteomes" id="UP000179807"/>
    </source>
</evidence>
<dbReference type="AlphaFoldDB" id="A0A1J4JV70"/>
<sequence length="346" mass="40113">MNFELPGEDTIVEGLRTLDCTIFCYNDVQKFLTENIQNKKVSDRFISWLVVLRILHQRRQSWGTHLYQMVDNYYDRCKQHFSKKPQDPLGTIPLNFESLIRPDIEGGIAWFEQITKELGVSKKFINAPILRLSRIYALLVHEAQEVSYTQNLYHFGCVCFGMAATFAEKAHLPVDFAEAVAFYLTRALISIIPLLRIMNNNQKLISHFEEVDQVIRSVAPEQYKAIKANGCTSMNFGVRYEVLLFARENHHAVDLLNIWDQILGRLPQLEFIKCLTAAHIKQIKIPPDAKNVDEIIKSWKNWNTTKIIKNAIEIMDHKRSCGESFCLFFCPKLPSFAGYEVKPQYF</sequence>
<feature type="domain" description="Rab-GAP TBC" evidence="1">
    <location>
        <begin position="38"/>
        <end position="266"/>
    </location>
</feature>
<dbReference type="PROSITE" id="PS50086">
    <property type="entry name" value="TBC_RABGAP"/>
    <property type="match status" value="1"/>
</dbReference>
<evidence type="ECO:0000313" key="2">
    <source>
        <dbReference type="EMBL" id="OHT02336.1"/>
    </source>
</evidence>
<dbReference type="EMBL" id="MLAK01000871">
    <property type="protein sequence ID" value="OHT02336.1"/>
    <property type="molecule type" value="Genomic_DNA"/>
</dbReference>
<organism evidence="2 3">
    <name type="scientific">Tritrichomonas foetus</name>
    <dbReference type="NCBI Taxonomy" id="1144522"/>
    <lineage>
        <taxon>Eukaryota</taxon>
        <taxon>Metamonada</taxon>
        <taxon>Parabasalia</taxon>
        <taxon>Tritrichomonadida</taxon>
        <taxon>Tritrichomonadidae</taxon>
        <taxon>Tritrichomonas</taxon>
    </lineage>
</organism>
<comment type="caution">
    <text evidence="2">The sequence shown here is derived from an EMBL/GenBank/DDBJ whole genome shotgun (WGS) entry which is preliminary data.</text>
</comment>
<dbReference type="RefSeq" id="XP_068355472.1">
    <property type="nucleotide sequence ID" value="XM_068493530.1"/>
</dbReference>
<accession>A0A1J4JV70</accession>
<dbReference type="SUPFAM" id="SSF47923">
    <property type="entry name" value="Ypt/Rab-GAP domain of gyp1p"/>
    <property type="match status" value="1"/>
</dbReference>
<dbReference type="GeneID" id="94828234"/>
<name>A0A1J4JV70_9EUKA</name>
<reference evidence="2" key="1">
    <citation type="submission" date="2016-10" db="EMBL/GenBank/DDBJ databases">
        <authorList>
            <person name="Benchimol M."/>
            <person name="Almeida L.G."/>
            <person name="Vasconcelos A.T."/>
            <person name="Perreira-Neves A."/>
            <person name="Rosa I.A."/>
            <person name="Tasca T."/>
            <person name="Bogo M.R."/>
            <person name="de Souza W."/>
        </authorList>
    </citation>
    <scope>NUCLEOTIDE SEQUENCE [LARGE SCALE GENOMIC DNA]</scope>
    <source>
        <strain evidence="2">K</strain>
    </source>
</reference>
<dbReference type="OrthoDB" id="10404074at2759"/>
<protein>
    <recommendedName>
        <fullName evidence="1">Rab-GAP TBC domain-containing protein</fullName>
    </recommendedName>
</protein>